<evidence type="ECO:0000259" key="5">
    <source>
        <dbReference type="Pfam" id="PF13476"/>
    </source>
</evidence>
<evidence type="ECO:0000313" key="7">
    <source>
        <dbReference type="Proteomes" id="UP000199228"/>
    </source>
</evidence>
<dbReference type="SUPFAM" id="SSF52540">
    <property type="entry name" value="P-loop containing nucleoside triphosphate hydrolases"/>
    <property type="match status" value="1"/>
</dbReference>
<evidence type="ECO:0000313" key="6">
    <source>
        <dbReference type="EMBL" id="SDB21139.1"/>
    </source>
</evidence>
<evidence type="ECO:0000256" key="3">
    <source>
        <dbReference type="ARBA" id="ARBA00013368"/>
    </source>
</evidence>
<evidence type="ECO:0000256" key="4">
    <source>
        <dbReference type="SAM" id="Coils"/>
    </source>
</evidence>
<dbReference type="RefSeq" id="WP_090173814.1">
    <property type="nucleotide sequence ID" value="NZ_FMXR01000011.1"/>
</dbReference>
<feature type="coiled-coil region" evidence="4">
    <location>
        <begin position="239"/>
        <end position="451"/>
    </location>
</feature>
<keyword evidence="6" id="KW-0378">Hydrolase</keyword>
<dbReference type="OrthoDB" id="9795626at2"/>
<dbReference type="InterPro" id="IPR038729">
    <property type="entry name" value="Rad50/SbcC_AAA"/>
</dbReference>
<dbReference type="Pfam" id="PF13476">
    <property type="entry name" value="AAA_23"/>
    <property type="match status" value="1"/>
</dbReference>
<dbReference type="GO" id="GO:0016887">
    <property type="term" value="F:ATP hydrolysis activity"/>
    <property type="evidence" value="ECO:0007669"/>
    <property type="project" value="InterPro"/>
</dbReference>
<accession>A0A1G6BKJ9</accession>
<keyword evidence="6" id="KW-0540">Nuclease</keyword>
<keyword evidence="6" id="KW-0269">Exonuclease</keyword>
<dbReference type="PANTHER" id="PTHR32114">
    <property type="entry name" value="ABC TRANSPORTER ABCH.3"/>
    <property type="match status" value="1"/>
</dbReference>
<organism evidence="6 7">
    <name type="scientific">Eubacterium oxidoreducens</name>
    <dbReference type="NCBI Taxonomy" id="1732"/>
    <lineage>
        <taxon>Bacteria</taxon>
        <taxon>Bacillati</taxon>
        <taxon>Bacillota</taxon>
        <taxon>Clostridia</taxon>
        <taxon>Eubacteriales</taxon>
        <taxon>Eubacteriaceae</taxon>
        <taxon>Eubacterium</taxon>
    </lineage>
</organism>
<feature type="coiled-coil region" evidence="4">
    <location>
        <begin position="577"/>
        <end position="739"/>
    </location>
</feature>
<evidence type="ECO:0000256" key="1">
    <source>
        <dbReference type="ARBA" id="ARBA00006930"/>
    </source>
</evidence>
<dbReference type="STRING" id="1732.SAMN02910417_01573"/>
<dbReference type="GO" id="GO:0006302">
    <property type="term" value="P:double-strand break repair"/>
    <property type="evidence" value="ECO:0007669"/>
    <property type="project" value="InterPro"/>
</dbReference>
<dbReference type="InterPro" id="IPR027417">
    <property type="entry name" value="P-loop_NTPase"/>
</dbReference>
<sequence length="922" mass="104970">MRPLYLEISAFGPYAGKEQIEMDKLGEHGLYLITGETGAGKTTIFDAICFALFGSASGTNRDSGMLCSKYAKADMPTEVMLRFLHKGKEYTIHRNPEYMRKKQRGDGFTKQKADADLEREDGTFITGYSEVTGAVVELLGVTKEQFLQISMLAQGDFMKLLLADTKERHTIFRNLFHTEKYDRLQKLLKEEKSVCEQACKDAQKSVGQYIRGIQCEADDVLGIEVDKAINGELLTEDVLEVVEQLLEKDLARKDQLEEVIKKTDKKFNQINEDLGAAREIEKTKQLLSETKERLLKLHPIEKQKKEALEKAENNLKEKEVCNQKIAQIQTQLPEYETYEQIEKSLDVWKRELKKAKLDIERMNAEAEKKEKCCAAYKDELNQLQNAGENKAKLEREQDRVRMMVENLEEIKEKIKSLKQQRQVYEQAQEAYRIVREQYRSIREECEQMEQAYRDGQAGILAATLQEGSPCPVCGSVSHPHLAQLTQVVPTQEELKKCKAAAEEMRKKADETSTKAGEQSMLVQAMQQQICEAAKKVSVDEQEEHLEEIIDAKLKEEKTAGELAKKKCEQELIRIQRRDEISALIPNLEQEREQLKREVVALQDTITQQKTRIESAENQQATIKEKLTFSGGLEAAAEIQKLQNRAQLIQKEYEQASKAVQEISEQIFKLTGSMENCQMTLKHAKTFDIKNLELAHSQIQEEKRMQTEEITKVQSRLDANERGHRDIEQTAKKIAELEKKFAWVSTLSDTANGMLSKKAKIMLETYIQGTYFERIIQRANLRLLKMTDGQYELIREKESLNNKSQTGLELSVKDYYNGSQRSVKSLSGGEQFMASLSLALGLSDEVTASVGGIELDTMFVDEGFGSLDTDKTLPRAYEALMGLTEGNKLVGIISHVTDLKSKIDHQIVVTKDRSDGSYVKLIV</sequence>
<dbReference type="AlphaFoldDB" id="A0A1G6BKJ9"/>
<protein>
    <recommendedName>
        <fullName evidence="3">Nuclease SbcCD subunit C</fullName>
    </recommendedName>
</protein>
<dbReference type="PANTHER" id="PTHR32114:SF2">
    <property type="entry name" value="ABC TRANSPORTER ABCH.3"/>
    <property type="match status" value="1"/>
</dbReference>
<keyword evidence="7" id="KW-1185">Reference proteome</keyword>
<reference evidence="6 7" key="1">
    <citation type="submission" date="2016-10" db="EMBL/GenBank/DDBJ databases">
        <authorList>
            <person name="de Groot N.N."/>
        </authorList>
    </citation>
    <scope>NUCLEOTIDE SEQUENCE [LARGE SCALE GENOMIC DNA]</scope>
    <source>
        <strain evidence="6 7">DSM 3217</strain>
    </source>
</reference>
<evidence type="ECO:0000256" key="2">
    <source>
        <dbReference type="ARBA" id="ARBA00011322"/>
    </source>
</evidence>
<feature type="domain" description="Rad50/SbcC-type AAA" evidence="5">
    <location>
        <begin position="6"/>
        <end position="272"/>
    </location>
</feature>
<dbReference type="EMBL" id="FMXR01000011">
    <property type="protein sequence ID" value="SDB21139.1"/>
    <property type="molecule type" value="Genomic_DNA"/>
</dbReference>
<dbReference type="Proteomes" id="UP000199228">
    <property type="component" value="Unassembled WGS sequence"/>
</dbReference>
<comment type="subunit">
    <text evidence="2">Heterodimer of SbcC and SbcD.</text>
</comment>
<proteinExistence type="inferred from homology"/>
<dbReference type="Gene3D" id="3.40.50.300">
    <property type="entry name" value="P-loop containing nucleotide triphosphate hydrolases"/>
    <property type="match status" value="2"/>
</dbReference>
<dbReference type="Pfam" id="PF13558">
    <property type="entry name" value="SbcC_Walker_B"/>
    <property type="match status" value="1"/>
</dbReference>
<dbReference type="GO" id="GO:0004527">
    <property type="term" value="F:exonuclease activity"/>
    <property type="evidence" value="ECO:0007669"/>
    <property type="project" value="UniProtKB-KW"/>
</dbReference>
<keyword evidence="4" id="KW-0175">Coiled coil</keyword>
<comment type="similarity">
    <text evidence="1">Belongs to the SMC family. SbcC subfamily.</text>
</comment>
<gene>
    <name evidence="6" type="ORF">SAMN02910417_01573</name>
</gene>
<name>A0A1G6BKJ9_EUBOX</name>